<dbReference type="Proteomes" id="UP000503462">
    <property type="component" value="Chromosome 4"/>
</dbReference>
<evidence type="ECO:0000313" key="7">
    <source>
        <dbReference type="EMBL" id="QIX00669.1"/>
    </source>
</evidence>
<evidence type="ECO:0000256" key="5">
    <source>
        <dbReference type="SAM" id="MobiDB-lite"/>
    </source>
</evidence>
<dbReference type="AlphaFoldDB" id="A0A6H0Y1C8"/>
<organism evidence="7 8">
    <name type="scientific">Peltaster fructicola</name>
    <dbReference type="NCBI Taxonomy" id="286661"/>
    <lineage>
        <taxon>Eukaryota</taxon>
        <taxon>Fungi</taxon>
        <taxon>Dikarya</taxon>
        <taxon>Ascomycota</taxon>
        <taxon>Pezizomycotina</taxon>
        <taxon>Dothideomycetes</taxon>
        <taxon>Dothideomycetes incertae sedis</taxon>
        <taxon>Peltaster</taxon>
    </lineage>
</organism>
<gene>
    <name evidence="7" type="ORF">AMS68_006186</name>
</gene>
<feature type="transmembrane region" description="Helical" evidence="6">
    <location>
        <begin position="208"/>
        <end position="227"/>
    </location>
</feature>
<evidence type="ECO:0000313" key="8">
    <source>
        <dbReference type="Proteomes" id="UP000503462"/>
    </source>
</evidence>
<keyword evidence="3 6" id="KW-1133">Transmembrane helix</keyword>
<feature type="transmembrane region" description="Helical" evidence="6">
    <location>
        <begin position="82"/>
        <end position="104"/>
    </location>
</feature>
<reference evidence="7 8" key="1">
    <citation type="journal article" date="2016" name="Sci. Rep.">
        <title>Peltaster fructicola genome reveals evolution from an invasive phytopathogen to an ectophytic parasite.</title>
        <authorList>
            <person name="Xu C."/>
            <person name="Chen H."/>
            <person name="Gleason M.L."/>
            <person name="Xu J.R."/>
            <person name="Liu H."/>
            <person name="Zhang R."/>
            <person name="Sun G."/>
        </authorList>
    </citation>
    <scope>NUCLEOTIDE SEQUENCE [LARGE SCALE GENOMIC DNA]</scope>
    <source>
        <strain evidence="7 8">LNHT1506</strain>
    </source>
</reference>
<evidence type="ECO:0000256" key="6">
    <source>
        <dbReference type="SAM" id="Phobius"/>
    </source>
</evidence>
<keyword evidence="2 6" id="KW-0812">Transmembrane</keyword>
<dbReference type="OrthoDB" id="3363151at2759"/>
<evidence type="ECO:0000256" key="4">
    <source>
        <dbReference type="ARBA" id="ARBA00023136"/>
    </source>
</evidence>
<feature type="transmembrane region" description="Helical" evidence="6">
    <location>
        <begin position="177"/>
        <end position="196"/>
    </location>
</feature>
<evidence type="ECO:0008006" key="9">
    <source>
        <dbReference type="Google" id="ProtNLM"/>
    </source>
</evidence>
<dbReference type="PANTHER" id="PTHR28293:SF1">
    <property type="entry name" value="NUCLEAR RIM PROTEIN 1"/>
    <property type="match status" value="1"/>
</dbReference>
<protein>
    <recommendedName>
        <fullName evidence="9">Nuclear rim protein 1</fullName>
    </recommendedName>
</protein>
<feature type="region of interest" description="Disordered" evidence="5">
    <location>
        <begin position="329"/>
        <end position="425"/>
    </location>
</feature>
<dbReference type="GO" id="GO:0043007">
    <property type="term" value="P:maintenance of rDNA"/>
    <property type="evidence" value="ECO:0007669"/>
    <property type="project" value="TreeGrafter"/>
</dbReference>
<proteinExistence type="predicted"/>
<evidence type="ECO:0000256" key="1">
    <source>
        <dbReference type="ARBA" id="ARBA00004127"/>
    </source>
</evidence>
<dbReference type="Pfam" id="PF10332">
    <property type="entry name" value="DUF2418"/>
    <property type="match status" value="1"/>
</dbReference>
<feature type="compositionally biased region" description="Basic and acidic residues" evidence="5">
    <location>
        <begin position="397"/>
        <end position="417"/>
    </location>
</feature>
<dbReference type="InterPro" id="IPR018819">
    <property type="entry name" value="Nur1/Mug154"/>
</dbReference>
<feature type="transmembrane region" description="Helical" evidence="6">
    <location>
        <begin position="40"/>
        <end position="62"/>
    </location>
</feature>
<comment type="subcellular location">
    <subcellularLocation>
        <location evidence="1">Endomembrane system</location>
        <topology evidence="1">Multi-pass membrane protein</topology>
    </subcellularLocation>
</comment>
<dbReference type="PANTHER" id="PTHR28293">
    <property type="entry name" value="NUCLEAR RIM PROTEIN 1"/>
    <property type="match status" value="1"/>
</dbReference>
<name>A0A6H0Y1C8_9PEZI</name>
<dbReference type="GO" id="GO:0012505">
    <property type="term" value="C:endomembrane system"/>
    <property type="evidence" value="ECO:0007669"/>
    <property type="project" value="UniProtKB-SubCell"/>
</dbReference>
<dbReference type="EMBL" id="CP051142">
    <property type="protein sequence ID" value="QIX00669.1"/>
    <property type="molecule type" value="Genomic_DNA"/>
</dbReference>
<feature type="compositionally biased region" description="Polar residues" evidence="5">
    <location>
        <begin position="341"/>
        <end position="363"/>
    </location>
</feature>
<keyword evidence="8" id="KW-1185">Reference proteome</keyword>
<evidence type="ECO:0000256" key="3">
    <source>
        <dbReference type="ARBA" id="ARBA00022989"/>
    </source>
</evidence>
<accession>A0A6H0Y1C8</accession>
<sequence>MPPLIRRRPLLERLRTNLDPYDFLLWLSEELNDNSYDELLNAWATPIGLASNLLFILARGASRNTFSGADDVFSEHGAGRGWFSWLSASIVHSLTILCCLNAFYTFTRKKHYRLFEQHVDVAPSTPSARRVRVDDSPATNSPLQYLREAISNATRGQHAADAEKEVWEVGIWDAKPFNLTLFTFFSPGHLLVYYTLLPTAALDPRPSVTVLLTIAFGVVLSLQLGYLRTLFDQQTKDKALIQGEVLNEYNTKFVHPSLHRMMRDVSTQTRESALSAKGTRTREVDVYTPTVVINRGFSTNPNTNYSALYSAQAQTPAVQHDRRLSKVAAETPVARDGRRSSAYTQTPSVAASGGSAFNWSSPLKPSDEKSTQQRRPQKGDVAAAIREATPRRQTAGSHEDRLNSRHRPRVDELENSRRRQTGRFA</sequence>
<dbReference type="GO" id="GO:0007096">
    <property type="term" value="P:regulation of exit from mitosis"/>
    <property type="evidence" value="ECO:0007669"/>
    <property type="project" value="TreeGrafter"/>
</dbReference>
<evidence type="ECO:0000256" key="2">
    <source>
        <dbReference type="ARBA" id="ARBA00022692"/>
    </source>
</evidence>
<keyword evidence="4 6" id="KW-0472">Membrane</keyword>